<dbReference type="CDD" id="cd00293">
    <property type="entry name" value="USP-like"/>
    <property type="match status" value="1"/>
</dbReference>
<dbReference type="Proteomes" id="UP001231736">
    <property type="component" value="Unassembled WGS sequence"/>
</dbReference>
<dbReference type="InterPro" id="IPR014729">
    <property type="entry name" value="Rossmann-like_a/b/a_fold"/>
</dbReference>
<feature type="domain" description="UspA" evidence="1">
    <location>
        <begin position="1"/>
        <end position="141"/>
    </location>
</feature>
<evidence type="ECO:0000313" key="6">
    <source>
        <dbReference type="Proteomes" id="UP000198883"/>
    </source>
</evidence>
<organism evidence="5 6">
    <name type="scientific">Phocoenobacter skyensis</name>
    <dbReference type="NCBI Taxonomy" id="97481"/>
    <lineage>
        <taxon>Bacteria</taxon>
        <taxon>Pseudomonadati</taxon>
        <taxon>Pseudomonadota</taxon>
        <taxon>Gammaproteobacteria</taxon>
        <taxon>Pasteurellales</taxon>
        <taxon>Pasteurellaceae</taxon>
        <taxon>Phocoenobacter</taxon>
    </lineage>
</organism>
<dbReference type="InterPro" id="IPR006016">
    <property type="entry name" value="UspA"/>
</dbReference>
<dbReference type="Proteomes" id="UP000198883">
    <property type="component" value="Unassembled WGS sequence"/>
</dbReference>
<dbReference type="EMBL" id="JASAVS010000004">
    <property type="protein sequence ID" value="MDP8084934.1"/>
    <property type="molecule type" value="Genomic_DNA"/>
</dbReference>
<dbReference type="EMBL" id="JASAYQ010000005">
    <property type="protein sequence ID" value="MDP8172564.1"/>
    <property type="molecule type" value="Genomic_DNA"/>
</dbReference>
<reference evidence="2 7" key="3">
    <citation type="journal article" date="2023" name="Front. Microbiol.">
        <title>Phylogeography and host specificity of Pasteurellaceae pathogenic to sea-farmed fish in the north-east Atlantic.</title>
        <authorList>
            <person name="Gulla S."/>
            <person name="Colquhoun D.J."/>
            <person name="Olsen A.B."/>
            <person name="Spilsberg B."/>
            <person name="Lagesen K."/>
            <person name="Aakesson C.P."/>
            <person name="Strom S."/>
            <person name="Manji F."/>
            <person name="Birkbeck T.H."/>
            <person name="Nilsen H.K."/>
        </authorList>
    </citation>
    <scope>NUCLEOTIDE SEQUENCE [LARGE SCALE GENOMIC DNA]</scope>
    <source>
        <strain evidence="2 7">VIO11850</strain>
    </source>
</reference>
<dbReference type="AlphaFoldDB" id="A0A1H7WPQ3"/>
<reference evidence="3" key="4">
    <citation type="journal article" date="2023" name="Front. Microbiol.">
        <title>Phylogeography and host specificity of Pasteurellaceae pathogenic to sea-farmed fish in the north-east Atlantic.</title>
        <authorList>
            <person name="Gulla S."/>
            <person name="Colquhoun D.J."/>
            <person name="Olsen A.B."/>
            <person name="Spilsberg B."/>
            <person name="Lagesen K."/>
            <person name="Aakesson C.P."/>
            <person name="Strom S."/>
            <person name="Manji F."/>
            <person name="Birkbeck T.H."/>
            <person name="Nilsen H.K."/>
        </authorList>
    </citation>
    <scope>NUCLEOTIDE SEQUENCE</scope>
    <source>
        <strain evidence="4">98B1</strain>
        <strain evidence="3">TW16_20</strain>
    </source>
</reference>
<evidence type="ECO:0000313" key="3">
    <source>
        <dbReference type="EMBL" id="MDP8172564.1"/>
    </source>
</evidence>
<evidence type="ECO:0000313" key="7">
    <source>
        <dbReference type="Proteomes" id="UP001224812"/>
    </source>
</evidence>
<dbReference type="STRING" id="97481.SAMN05444853_10937"/>
<evidence type="ECO:0000259" key="1">
    <source>
        <dbReference type="Pfam" id="PF00582"/>
    </source>
</evidence>
<dbReference type="EMBL" id="JASAYT010000003">
    <property type="protein sequence ID" value="MDP8174129.1"/>
    <property type="molecule type" value="Genomic_DNA"/>
</dbReference>
<sequence length="141" mass="15789">MYKKILIVIDLNNEQKAAEMVKVAQELTGHNPNAVYRVAMVIEPFDGSFVASFLPQGFDKSVISEANKMLHEFTKEHFPKGSKVQHIVAHGTVHEEITRIAHDKSIDLIIMLAKTKKTSLGLDSSTVKVARHSDKPMLLLR</sequence>
<dbReference type="Pfam" id="PF00582">
    <property type="entry name" value="Usp"/>
    <property type="match status" value="1"/>
</dbReference>
<reference evidence="6" key="1">
    <citation type="submission" date="2016-10" db="EMBL/GenBank/DDBJ databases">
        <authorList>
            <person name="Varghese N."/>
            <person name="Submissions S."/>
        </authorList>
    </citation>
    <scope>NUCLEOTIDE SEQUENCE [LARGE SCALE GENOMIC DNA]</scope>
    <source>
        <strain evidence="6">DSM 24204</strain>
    </source>
</reference>
<proteinExistence type="predicted"/>
<dbReference type="Gene3D" id="3.40.50.620">
    <property type="entry name" value="HUPs"/>
    <property type="match status" value="1"/>
</dbReference>
<evidence type="ECO:0000313" key="4">
    <source>
        <dbReference type="EMBL" id="MDP8174129.1"/>
    </source>
</evidence>
<gene>
    <name evidence="2" type="ORF">QJT92_03175</name>
    <name evidence="3" type="ORF">QJU93_04250</name>
    <name evidence="4" type="ORF">QJU97_01475</name>
    <name evidence="5" type="ORF">SAMN05444853_10937</name>
</gene>
<keyword evidence="7" id="KW-1185">Reference proteome</keyword>
<dbReference type="Proteomes" id="UP001236239">
    <property type="component" value="Unassembled WGS sequence"/>
</dbReference>
<accession>A0A1H7WPQ3</accession>
<name>A0A1H7WPQ3_9PAST</name>
<protein>
    <submittedName>
        <fullName evidence="2 5">Universal stress protein</fullName>
    </submittedName>
</protein>
<reference evidence="5" key="2">
    <citation type="submission" date="2016-10" db="EMBL/GenBank/DDBJ databases">
        <authorList>
            <person name="de Groot N.N."/>
        </authorList>
    </citation>
    <scope>NUCLEOTIDE SEQUENCE [LARGE SCALE GENOMIC DNA]</scope>
    <source>
        <strain evidence="5">DSM 24204</strain>
    </source>
</reference>
<dbReference type="SUPFAM" id="SSF52402">
    <property type="entry name" value="Adenine nucleotide alpha hydrolases-like"/>
    <property type="match status" value="1"/>
</dbReference>
<dbReference type="Proteomes" id="UP001224812">
    <property type="component" value="Unassembled WGS sequence"/>
</dbReference>
<dbReference type="RefSeq" id="WP_090921392.1">
    <property type="nucleotide sequence ID" value="NZ_CP016180.1"/>
</dbReference>
<dbReference type="OrthoDB" id="9792500at2"/>
<evidence type="ECO:0000313" key="5">
    <source>
        <dbReference type="EMBL" id="SEM23205.1"/>
    </source>
</evidence>
<evidence type="ECO:0000313" key="2">
    <source>
        <dbReference type="EMBL" id="MDP8084934.1"/>
    </source>
</evidence>
<dbReference type="EMBL" id="FOBN01000009">
    <property type="protein sequence ID" value="SEM23205.1"/>
    <property type="molecule type" value="Genomic_DNA"/>
</dbReference>
<dbReference type="GeneID" id="83545483"/>